<dbReference type="UniPathway" id="UPA00077">
    <property type="reaction ID" value="UER00155"/>
</dbReference>
<dbReference type="GO" id="GO:0046656">
    <property type="term" value="P:folic acid biosynthetic process"/>
    <property type="evidence" value="ECO:0007669"/>
    <property type="project" value="UniProtKB-KW"/>
</dbReference>
<dbReference type="GO" id="GO:0005524">
    <property type="term" value="F:ATP binding"/>
    <property type="evidence" value="ECO:0007669"/>
    <property type="project" value="UniProtKB-KW"/>
</dbReference>
<dbReference type="AlphaFoldDB" id="A0A1H2TJX7"/>
<keyword evidence="9" id="KW-0289">Folate biosynthesis</keyword>
<keyword evidence="16" id="KW-1185">Reference proteome</keyword>
<reference evidence="15 16" key="1">
    <citation type="submission" date="2016-10" db="EMBL/GenBank/DDBJ databases">
        <authorList>
            <person name="Varghese N."/>
            <person name="Submissions S."/>
        </authorList>
    </citation>
    <scope>NUCLEOTIDE SEQUENCE [LARGE SCALE GENOMIC DNA]</scope>
    <source>
        <strain evidence="15 16">DSM 11449</strain>
    </source>
</reference>
<dbReference type="Proteomes" id="UP000182771">
    <property type="component" value="Unassembled WGS sequence"/>
</dbReference>
<comment type="function">
    <text evidence="10">Catalyzes the transfer of pyrophosphate from adenosine triphosphate (ATP) to 6-hydroxymethyl-7,8-dihydropterin, an enzymatic step in folate biosynthesis pathway.</text>
</comment>
<dbReference type="InterPro" id="IPR000550">
    <property type="entry name" value="Hppk"/>
</dbReference>
<dbReference type="PANTHER" id="PTHR43071">
    <property type="entry name" value="2-AMINO-4-HYDROXY-6-HYDROXYMETHYLDIHYDROPTERIDINE PYROPHOSPHOKINASE"/>
    <property type="match status" value="1"/>
</dbReference>
<evidence type="ECO:0000256" key="1">
    <source>
        <dbReference type="ARBA" id="ARBA00005051"/>
    </source>
</evidence>
<dbReference type="InterPro" id="IPR027417">
    <property type="entry name" value="P-loop_NTPase"/>
</dbReference>
<dbReference type="CDD" id="cd01673">
    <property type="entry name" value="dNK"/>
    <property type="match status" value="1"/>
</dbReference>
<dbReference type="EMBL" id="FNND01000002">
    <property type="protein sequence ID" value="SDW44253.1"/>
    <property type="molecule type" value="Genomic_DNA"/>
</dbReference>
<keyword evidence="5" id="KW-0808">Transferase</keyword>
<dbReference type="Gene3D" id="3.40.50.300">
    <property type="entry name" value="P-loop containing nucleotide triphosphate hydrolases"/>
    <property type="match status" value="1"/>
</dbReference>
<evidence type="ECO:0000256" key="3">
    <source>
        <dbReference type="ARBA" id="ARBA00013253"/>
    </source>
</evidence>
<dbReference type="OrthoDB" id="9776634at2"/>
<accession>A0A1H2TJX7</accession>
<dbReference type="PANTHER" id="PTHR43071:SF1">
    <property type="entry name" value="2-AMINO-4-HYDROXY-6-HYDROXYMETHYLDIHYDROPTERIDINE PYROPHOSPHOKINASE"/>
    <property type="match status" value="1"/>
</dbReference>
<evidence type="ECO:0000259" key="14">
    <source>
        <dbReference type="Pfam" id="PF01712"/>
    </source>
</evidence>
<keyword evidence="7 15" id="KW-0418">Kinase</keyword>
<gene>
    <name evidence="15" type="ORF">SAMN05444420_102224</name>
</gene>
<proteinExistence type="inferred from homology"/>
<feature type="domain" description="7,8-dihydro-6-hydroxymethylpterin-pyrophosphokinase" evidence="13">
    <location>
        <begin position="3"/>
        <end position="132"/>
    </location>
</feature>
<protein>
    <recommendedName>
        <fullName evidence="4">2-amino-4-hydroxy-6-hydroxymethyldihydropteridine pyrophosphokinase</fullName>
        <ecNumber evidence="3">2.7.6.3</ecNumber>
    </recommendedName>
    <alternativeName>
        <fullName evidence="11">6-hydroxymethyl-7,8-dihydropterin pyrophosphokinase</fullName>
    </alternativeName>
    <alternativeName>
        <fullName evidence="12">7,8-dihydro-6-hydroxymethylpterin-pyrophosphokinase</fullName>
    </alternativeName>
</protein>
<evidence type="ECO:0000256" key="11">
    <source>
        <dbReference type="ARBA" id="ARBA00029766"/>
    </source>
</evidence>
<evidence type="ECO:0000256" key="6">
    <source>
        <dbReference type="ARBA" id="ARBA00022741"/>
    </source>
</evidence>
<feature type="domain" description="Deoxynucleoside kinase" evidence="14">
    <location>
        <begin position="178"/>
        <end position="366"/>
    </location>
</feature>
<name>A0A1H2TJX7_9FLAO</name>
<evidence type="ECO:0000259" key="13">
    <source>
        <dbReference type="Pfam" id="PF01288"/>
    </source>
</evidence>
<evidence type="ECO:0000256" key="2">
    <source>
        <dbReference type="ARBA" id="ARBA00005810"/>
    </source>
</evidence>
<dbReference type="GO" id="GO:0003848">
    <property type="term" value="F:2-amino-4-hydroxy-6-hydroxymethyldihydropteridine diphosphokinase activity"/>
    <property type="evidence" value="ECO:0007669"/>
    <property type="project" value="UniProtKB-EC"/>
</dbReference>
<keyword evidence="8" id="KW-0067">ATP-binding</keyword>
<keyword evidence="6" id="KW-0547">Nucleotide-binding</keyword>
<comment type="caution">
    <text evidence="15">The sequence shown here is derived from an EMBL/GenBank/DDBJ whole genome shotgun (WGS) entry which is preliminary data.</text>
</comment>
<evidence type="ECO:0000256" key="4">
    <source>
        <dbReference type="ARBA" id="ARBA00016218"/>
    </source>
</evidence>
<dbReference type="InterPro" id="IPR035907">
    <property type="entry name" value="Hppk_sf"/>
</dbReference>
<comment type="similarity">
    <text evidence="2">Belongs to the HPPK family.</text>
</comment>
<dbReference type="InterPro" id="IPR031314">
    <property type="entry name" value="DNK_dom"/>
</dbReference>
<dbReference type="EC" id="2.7.6.3" evidence="3"/>
<comment type="pathway">
    <text evidence="1">Cofactor biosynthesis; tetrahydrofolate biosynthesis; 2-amino-4-hydroxy-6-hydroxymethyl-7,8-dihydropteridine diphosphate from 7,8-dihydroneopterin triphosphate: step 4/4.</text>
</comment>
<dbReference type="GeneID" id="85016317"/>
<dbReference type="Gene3D" id="3.30.70.560">
    <property type="entry name" value="7,8-Dihydro-6-hydroxymethylpterin-pyrophosphokinase HPPK"/>
    <property type="match status" value="1"/>
</dbReference>
<evidence type="ECO:0000313" key="16">
    <source>
        <dbReference type="Proteomes" id="UP000182771"/>
    </source>
</evidence>
<dbReference type="Pfam" id="PF01712">
    <property type="entry name" value="dNK"/>
    <property type="match status" value="1"/>
</dbReference>
<evidence type="ECO:0000256" key="10">
    <source>
        <dbReference type="ARBA" id="ARBA00029409"/>
    </source>
</evidence>
<evidence type="ECO:0000256" key="9">
    <source>
        <dbReference type="ARBA" id="ARBA00022909"/>
    </source>
</evidence>
<evidence type="ECO:0000256" key="12">
    <source>
        <dbReference type="ARBA" id="ARBA00033413"/>
    </source>
</evidence>
<dbReference type="Pfam" id="PF01288">
    <property type="entry name" value="HPPK"/>
    <property type="match status" value="1"/>
</dbReference>
<dbReference type="CDD" id="cd00483">
    <property type="entry name" value="HPPK"/>
    <property type="match status" value="1"/>
</dbReference>
<dbReference type="SUPFAM" id="SSF52540">
    <property type="entry name" value="P-loop containing nucleoside triphosphate hydrolases"/>
    <property type="match status" value="1"/>
</dbReference>
<dbReference type="SUPFAM" id="SSF55083">
    <property type="entry name" value="6-hydroxymethyl-7,8-dihydropterin pyrophosphokinase, HPPK"/>
    <property type="match status" value="1"/>
</dbReference>
<evidence type="ECO:0000313" key="15">
    <source>
        <dbReference type="EMBL" id="SDW44253.1"/>
    </source>
</evidence>
<evidence type="ECO:0000256" key="8">
    <source>
        <dbReference type="ARBA" id="ARBA00022840"/>
    </source>
</evidence>
<sequence>MFFLSLGSNLGNRAQYLQHALFLLHREVGKVVKVSPLYESPAWGFSSEPFYNICAELHTDLPLEALLPRLHAIEARLGRVRTSQPSEGYKARTLDIDILYYDDKVVQTDTLCIPHPQLALRRFVLQPLADIALNFIDPAKGQTISQLLEVCPDTAALTLVKQDFALPVNKGTIPYRYITIEGNIGAGKTSLATRLAEDFSGQLLLEEFATNPFLEDFYKQPQRYALATELSFLKDRYKQLQHTLTLNEHPLLVADYAFSKSLIFAQETLPNKEYTLYEELFYLLFERMIKPDLYIYLHQHTDTLLKNIQKRGRSFETPISKTYLERIEQSYLSFLQHNPSLNTLFIDVSYMDFVNNQDDYQFITALITK</sequence>
<evidence type="ECO:0000256" key="5">
    <source>
        <dbReference type="ARBA" id="ARBA00022679"/>
    </source>
</evidence>
<organism evidence="15 16">
    <name type="scientific">Capnocytophaga granulosa</name>
    <dbReference type="NCBI Taxonomy" id="45242"/>
    <lineage>
        <taxon>Bacteria</taxon>
        <taxon>Pseudomonadati</taxon>
        <taxon>Bacteroidota</taxon>
        <taxon>Flavobacteriia</taxon>
        <taxon>Flavobacteriales</taxon>
        <taxon>Flavobacteriaceae</taxon>
        <taxon>Capnocytophaga</taxon>
    </lineage>
</organism>
<dbReference type="RefSeq" id="WP_016420188.1">
    <property type="nucleotide sequence ID" value="NZ_FNND01000002.1"/>
</dbReference>
<dbReference type="GO" id="GO:0016301">
    <property type="term" value="F:kinase activity"/>
    <property type="evidence" value="ECO:0007669"/>
    <property type="project" value="UniProtKB-KW"/>
</dbReference>
<evidence type="ECO:0000256" key="7">
    <source>
        <dbReference type="ARBA" id="ARBA00022777"/>
    </source>
</evidence>
<dbReference type="GO" id="GO:0046654">
    <property type="term" value="P:tetrahydrofolate biosynthetic process"/>
    <property type="evidence" value="ECO:0007669"/>
    <property type="project" value="UniProtKB-UniPathway"/>
</dbReference>
<dbReference type="NCBIfam" id="TIGR01498">
    <property type="entry name" value="folK"/>
    <property type="match status" value="1"/>
</dbReference>